<name>A0ABS2GQS2_9BURK</name>
<evidence type="ECO:0000256" key="2">
    <source>
        <dbReference type="ARBA" id="ARBA00022741"/>
    </source>
</evidence>
<evidence type="ECO:0000256" key="1">
    <source>
        <dbReference type="ARBA" id="ARBA00010638"/>
    </source>
</evidence>
<dbReference type="RefSeq" id="WP_205049389.1">
    <property type="nucleotide sequence ID" value="NZ_JACJKX010000001.1"/>
</dbReference>
<gene>
    <name evidence="5" type="ORF">H5985_00690</name>
</gene>
<dbReference type="Proteomes" id="UP000777002">
    <property type="component" value="Unassembled WGS sequence"/>
</dbReference>
<dbReference type="EC" id="6.3.3.2" evidence="4"/>
<accession>A0ABS2GQS2</accession>
<keyword evidence="3 4" id="KW-0067">ATP-binding</keyword>
<keyword evidence="5" id="KW-0436">Ligase</keyword>
<dbReference type="SUPFAM" id="SSF100950">
    <property type="entry name" value="NagB/RpiA/CoA transferase-like"/>
    <property type="match status" value="1"/>
</dbReference>
<comment type="cofactor">
    <cofactor evidence="4">
        <name>Mg(2+)</name>
        <dbReference type="ChEBI" id="CHEBI:18420"/>
    </cofactor>
</comment>
<proteinExistence type="inferred from homology"/>
<dbReference type="NCBIfam" id="TIGR02727">
    <property type="entry name" value="MTHFS_bact"/>
    <property type="match status" value="1"/>
</dbReference>
<comment type="similarity">
    <text evidence="1 4">Belongs to the 5-formyltetrahydrofolate cyclo-ligase family.</text>
</comment>
<sequence>MSEKSFFRKACLQKRMGMNLTEIIPRIAEHVKNFLLENRFDSVGLYYPIRNEIDLRSVLMDLKEKGIVRTLALPRIKDSEMQFVAWESSDRLQRDEAGVPAPVCGLTVKPQCLLVPCLSIDAQGFRLGYGGGWYDRYLSSTEIKLTIGVLPQSLVVEVLPHEHYDQPLSAWVCESGFTWVGKAAENVRITKD</sequence>
<keyword evidence="2 4" id="KW-0547">Nucleotide-binding</keyword>
<dbReference type="PANTHER" id="PTHR23407:SF1">
    <property type="entry name" value="5-FORMYLTETRAHYDROFOLATE CYCLO-LIGASE"/>
    <property type="match status" value="1"/>
</dbReference>
<evidence type="ECO:0000313" key="5">
    <source>
        <dbReference type="EMBL" id="MBM6927799.1"/>
    </source>
</evidence>
<reference evidence="5 6" key="1">
    <citation type="journal article" date="2021" name="Sci. Rep.">
        <title>The distribution of antibiotic resistance genes in chicken gut microbiota commensals.</title>
        <authorList>
            <person name="Juricova H."/>
            <person name="Matiasovicova J."/>
            <person name="Kubasova T."/>
            <person name="Cejkova D."/>
            <person name="Rychlik I."/>
        </authorList>
    </citation>
    <scope>NUCLEOTIDE SEQUENCE [LARGE SCALE GENOMIC DNA]</scope>
    <source>
        <strain evidence="5 6">An562</strain>
    </source>
</reference>
<evidence type="ECO:0000256" key="4">
    <source>
        <dbReference type="RuleBase" id="RU361279"/>
    </source>
</evidence>
<dbReference type="PANTHER" id="PTHR23407">
    <property type="entry name" value="ATPASE INHIBITOR/5-FORMYLTETRAHYDROFOLATE CYCLO-LIGASE"/>
    <property type="match status" value="1"/>
</dbReference>
<protein>
    <recommendedName>
        <fullName evidence="4">5-formyltetrahydrofolate cyclo-ligase</fullName>
        <ecNumber evidence="4">6.3.3.2</ecNumber>
    </recommendedName>
</protein>
<comment type="caution">
    <text evidence="5">The sequence shown here is derived from an EMBL/GenBank/DDBJ whole genome shotgun (WGS) entry which is preliminary data.</text>
</comment>
<dbReference type="Pfam" id="PF01812">
    <property type="entry name" value="5-FTHF_cyc-lig"/>
    <property type="match status" value="1"/>
</dbReference>
<dbReference type="InterPro" id="IPR002698">
    <property type="entry name" value="FTHF_cligase"/>
</dbReference>
<dbReference type="EMBL" id="JACJKX010000001">
    <property type="protein sequence ID" value="MBM6927799.1"/>
    <property type="molecule type" value="Genomic_DNA"/>
</dbReference>
<keyword evidence="4" id="KW-0460">Magnesium</keyword>
<comment type="catalytic activity">
    <reaction evidence="4">
        <text>(6S)-5-formyl-5,6,7,8-tetrahydrofolate + ATP = (6R)-5,10-methenyltetrahydrofolate + ADP + phosphate</text>
        <dbReference type="Rhea" id="RHEA:10488"/>
        <dbReference type="ChEBI" id="CHEBI:30616"/>
        <dbReference type="ChEBI" id="CHEBI:43474"/>
        <dbReference type="ChEBI" id="CHEBI:57455"/>
        <dbReference type="ChEBI" id="CHEBI:57457"/>
        <dbReference type="ChEBI" id="CHEBI:456216"/>
        <dbReference type="EC" id="6.3.3.2"/>
    </reaction>
</comment>
<evidence type="ECO:0000313" key="6">
    <source>
        <dbReference type="Proteomes" id="UP000777002"/>
    </source>
</evidence>
<evidence type="ECO:0000256" key="3">
    <source>
        <dbReference type="ARBA" id="ARBA00022840"/>
    </source>
</evidence>
<dbReference type="PIRSF" id="PIRSF006806">
    <property type="entry name" value="FTHF_cligase"/>
    <property type="match status" value="1"/>
</dbReference>
<dbReference type="InterPro" id="IPR024185">
    <property type="entry name" value="FTHF_cligase-like_sf"/>
</dbReference>
<dbReference type="Gene3D" id="3.40.50.10420">
    <property type="entry name" value="NagB/RpiA/CoA transferase-like"/>
    <property type="match status" value="1"/>
</dbReference>
<keyword evidence="4" id="KW-0479">Metal-binding</keyword>
<organism evidence="5 6">
    <name type="scientific">Parasutterella secunda</name>
    <dbReference type="NCBI Taxonomy" id="626947"/>
    <lineage>
        <taxon>Bacteria</taxon>
        <taxon>Pseudomonadati</taxon>
        <taxon>Pseudomonadota</taxon>
        <taxon>Betaproteobacteria</taxon>
        <taxon>Burkholderiales</taxon>
        <taxon>Sutterellaceae</taxon>
        <taxon>Parasutterella</taxon>
    </lineage>
</organism>
<dbReference type="GO" id="GO:0030272">
    <property type="term" value="F:5-formyltetrahydrofolate cyclo-ligase activity"/>
    <property type="evidence" value="ECO:0007669"/>
    <property type="project" value="UniProtKB-EC"/>
</dbReference>
<keyword evidence="6" id="KW-1185">Reference proteome</keyword>
<dbReference type="InterPro" id="IPR037171">
    <property type="entry name" value="NagB/RpiA_transferase-like"/>
</dbReference>